<organism evidence="2 3">
    <name type="scientific">Plakobranchus ocellatus</name>
    <dbReference type="NCBI Taxonomy" id="259542"/>
    <lineage>
        <taxon>Eukaryota</taxon>
        <taxon>Metazoa</taxon>
        <taxon>Spiralia</taxon>
        <taxon>Lophotrochozoa</taxon>
        <taxon>Mollusca</taxon>
        <taxon>Gastropoda</taxon>
        <taxon>Heterobranchia</taxon>
        <taxon>Euthyneura</taxon>
        <taxon>Panpulmonata</taxon>
        <taxon>Sacoglossa</taxon>
        <taxon>Placobranchoidea</taxon>
        <taxon>Plakobranchidae</taxon>
        <taxon>Plakobranchus</taxon>
    </lineage>
</organism>
<protein>
    <submittedName>
        <fullName evidence="2">Uncharacterized protein</fullName>
    </submittedName>
</protein>
<keyword evidence="1" id="KW-0732">Signal</keyword>
<evidence type="ECO:0000256" key="1">
    <source>
        <dbReference type="SAM" id="SignalP"/>
    </source>
</evidence>
<accession>A0AAV3ZIJ8</accession>
<feature type="chain" id="PRO_5043864812" evidence="1">
    <location>
        <begin position="17"/>
        <end position="254"/>
    </location>
</feature>
<feature type="signal peptide" evidence="1">
    <location>
        <begin position="1"/>
        <end position="16"/>
    </location>
</feature>
<proteinExistence type="predicted"/>
<evidence type="ECO:0000313" key="3">
    <source>
        <dbReference type="Proteomes" id="UP000735302"/>
    </source>
</evidence>
<reference evidence="2 3" key="1">
    <citation type="journal article" date="2021" name="Elife">
        <title>Chloroplast acquisition without the gene transfer in kleptoplastic sea slugs, Plakobranchus ocellatus.</title>
        <authorList>
            <person name="Maeda T."/>
            <person name="Takahashi S."/>
            <person name="Yoshida T."/>
            <person name="Shimamura S."/>
            <person name="Takaki Y."/>
            <person name="Nagai Y."/>
            <person name="Toyoda A."/>
            <person name="Suzuki Y."/>
            <person name="Arimoto A."/>
            <person name="Ishii H."/>
            <person name="Satoh N."/>
            <person name="Nishiyama T."/>
            <person name="Hasebe M."/>
            <person name="Maruyama T."/>
            <person name="Minagawa J."/>
            <person name="Obokata J."/>
            <person name="Shigenobu S."/>
        </authorList>
    </citation>
    <scope>NUCLEOTIDE SEQUENCE [LARGE SCALE GENOMIC DNA]</scope>
</reference>
<dbReference type="AlphaFoldDB" id="A0AAV3ZIJ8"/>
<keyword evidence="3" id="KW-1185">Reference proteome</keyword>
<name>A0AAV3ZIJ8_9GAST</name>
<dbReference type="Proteomes" id="UP000735302">
    <property type="component" value="Unassembled WGS sequence"/>
</dbReference>
<comment type="caution">
    <text evidence="2">The sequence shown here is derived from an EMBL/GenBank/DDBJ whole genome shotgun (WGS) entry which is preliminary data.</text>
</comment>
<dbReference type="EMBL" id="BLXT01002928">
    <property type="protein sequence ID" value="GFN98945.1"/>
    <property type="molecule type" value="Genomic_DNA"/>
</dbReference>
<sequence>MAGVMVVLTTPILLCSTPGPPLNSKDRAGTAFETSSTLPLQRDSENDTTALGNTILIDGQILSNCQKDLKTFNSTLNSCYPDQWPGKLVTSLCAYNGSINNLGHFSQVKRPKKTSEEIVKIPKDAFAKELGTGPHYSFVKYRPIRKHDLYRLHFSNNVPPSSSSFQVLMALTKDTFNLVKSFHHYRKSHKICPLREGDVGHTELKVIASSFLIEFGLERKLMEELRGRIVDDQNKTTVCLTKTVYCFKNAPPKS</sequence>
<gene>
    <name evidence="2" type="ORF">PoB_002545100</name>
</gene>
<evidence type="ECO:0000313" key="2">
    <source>
        <dbReference type="EMBL" id="GFN98945.1"/>
    </source>
</evidence>